<dbReference type="Proteomes" id="UP000248405">
    <property type="component" value="Unassembled WGS sequence"/>
</dbReference>
<evidence type="ECO:0000256" key="1">
    <source>
        <dbReference type="SAM" id="SignalP"/>
    </source>
</evidence>
<reference evidence="2" key="1">
    <citation type="submission" date="2016-12" db="EMBL/GenBank/DDBJ databases">
        <title>The genomes of Aspergillus section Nigri reveals drivers in fungal speciation.</title>
        <authorList>
            <consortium name="DOE Joint Genome Institute"/>
            <person name="Vesth T.C."/>
            <person name="Nybo J."/>
            <person name="Theobald S."/>
            <person name="Brandl J."/>
            <person name="Frisvad J.C."/>
            <person name="Nielsen K.F."/>
            <person name="Lyhne E.K."/>
            <person name="Kogle M.E."/>
            <person name="Kuo A."/>
            <person name="Riley R."/>
            <person name="Clum A."/>
            <person name="Nolan M."/>
            <person name="Lipzen A."/>
            <person name="Salamov A."/>
            <person name="Henrissat B."/>
            <person name="Wiebenga A."/>
            <person name="De Vries R.P."/>
            <person name="Grigoriev I.V."/>
            <person name="Mortensen U.H."/>
            <person name="Andersen M.R."/>
            <person name="Baker S.E."/>
        </authorList>
    </citation>
    <scope>NUCLEOTIDE SEQUENCE [LARGE SCALE GENOMIC DNA]</scope>
    <source>
        <strain evidence="2">CBS 113365</strain>
    </source>
</reference>
<dbReference type="OrthoDB" id="10519471at2759"/>
<feature type="chain" id="PRO_5016342366" evidence="1">
    <location>
        <begin position="21"/>
        <end position="82"/>
    </location>
</feature>
<keyword evidence="1" id="KW-0732">Signal</keyword>
<dbReference type="EMBL" id="KZ821615">
    <property type="protein sequence ID" value="PYH73704.1"/>
    <property type="molecule type" value="Genomic_DNA"/>
</dbReference>
<organism evidence="2 3">
    <name type="scientific">Aspergillus vadensis (strain CBS 113365 / IMI 142717 / IBT 24658)</name>
    <dbReference type="NCBI Taxonomy" id="1448311"/>
    <lineage>
        <taxon>Eukaryota</taxon>
        <taxon>Fungi</taxon>
        <taxon>Dikarya</taxon>
        <taxon>Ascomycota</taxon>
        <taxon>Pezizomycotina</taxon>
        <taxon>Eurotiomycetes</taxon>
        <taxon>Eurotiomycetidae</taxon>
        <taxon>Eurotiales</taxon>
        <taxon>Aspergillaceae</taxon>
        <taxon>Aspergillus</taxon>
        <taxon>Aspergillus subgen. Circumdati</taxon>
    </lineage>
</organism>
<protein>
    <submittedName>
        <fullName evidence="2">Uncharacterized protein</fullName>
    </submittedName>
</protein>
<keyword evidence="3" id="KW-1185">Reference proteome</keyword>
<evidence type="ECO:0000313" key="2">
    <source>
        <dbReference type="EMBL" id="PYH73704.1"/>
    </source>
</evidence>
<evidence type="ECO:0000313" key="3">
    <source>
        <dbReference type="Proteomes" id="UP000248405"/>
    </source>
</evidence>
<proteinExistence type="predicted"/>
<dbReference type="GeneID" id="37210400"/>
<dbReference type="AlphaFoldDB" id="A0A319BMZ5"/>
<accession>A0A319BMZ5</accession>
<sequence length="82" mass="8370">MASGASWLLCATVLVYGVLSTYQATSKGSLALPIGSLLRVKLVGTFTGGWPNPGATGANQVWTKQTASVSAGARPPARHANK</sequence>
<gene>
    <name evidence="2" type="ORF">BO88DRAFT_401308</name>
</gene>
<feature type="signal peptide" evidence="1">
    <location>
        <begin position="1"/>
        <end position="20"/>
    </location>
</feature>
<name>A0A319BMZ5_ASPVC</name>
<dbReference type="RefSeq" id="XP_025567498.1">
    <property type="nucleotide sequence ID" value="XM_025705808.1"/>
</dbReference>